<feature type="transmembrane region" description="Helical" evidence="10">
    <location>
        <begin position="71"/>
        <end position="94"/>
    </location>
</feature>
<accession>A0ABU8YR98</accession>
<sequence>MNQKPTKNQQATSQQNWMLVIAVIALTVIPLVFVRGEYGGADGEAQKAITEIQPDYKPWFNHLFEPASGEIASLLFATQAALGAGAIGYAIGLYKGRSQSQKSDDKSPLE</sequence>
<keyword evidence="6 10" id="KW-1133">Transmembrane helix</keyword>
<comment type="caution">
    <text evidence="11">The sequence shown here is derived from an EMBL/GenBank/DDBJ whole genome shotgun (WGS) entry which is preliminary data.</text>
</comment>
<evidence type="ECO:0000256" key="6">
    <source>
        <dbReference type="ARBA" id="ARBA00022989"/>
    </source>
</evidence>
<comment type="pathway">
    <text evidence="10">Cofactor biosynthesis; adenosylcobalamin biosynthesis.</text>
</comment>
<keyword evidence="4 10" id="KW-0169">Cobalamin biosynthesis</keyword>
<reference evidence="11 12" key="1">
    <citation type="journal article" date="2020" name="Harmful Algae">
        <title>Molecular and morphological characterization of a novel dihydroanatoxin-a producing Microcoleus species (cyanobacteria) from the Russian River, California, USA.</title>
        <authorList>
            <person name="Conklin K.Y."/>
            <person name="Stancheva R."/>
            <person name="Otten T.G."/>
            <person name="Fadness R."/>
            <person name="Boyer G.L."/>
            <person name="Read B."/>
            <person name="Zhang X."/>
            <person name="Sheath R.G."/>
        </authorList>
    </citation>
    <scope>NUCLEOTIDE SEQUENCE [LARGE SCALE GENOMIC DNA]</scope>
    <source>
        <strain evidence="11 12">PTRS2</strain>
    </source>
</reference>
<evidence type="ECO:0000256" key="7">
    <source>
        <dbReference type="ARBA" id="ARBA00023065"/>
    </source>
</evidence>
<evidence type="ECO:0000256" key="3">
    <source>
        <dbReference type="ARBA" id="ARBA00022475"/>
    </source>
</evidence>
<evidence type="ECO:0000313" key="12">
    <source>
        <dbReference type="Proteomes" id="UP001384579"/>
    </source>
</evidence>
<dbReference type="NCBIfam" id="TIGR01165">
    <property type="entry name" value="cbiN"/>
    <property type="match status" value="1"/>
</dbReference>
<name>A0ABU8YR98_9CYAN</name>
<evidence type="ECO:0000256" key="5">
    <source>
        <dbReference type="ARBA" id="ARBA00022692"/>
    </source>
</evidence>
<keyword evidence="1 10" id="KW-0171">Cobalt transport</keyword>
<dbReference type="NCBIfam" id="NF002780">
    <property type="entry name" value="PRK02898.1"/>
    <property type="match status" value="1"/>
</dbReference>
<dbReference type="HAMAP" id="MF_00330">
    <property type="entry name" value="CbiN"/>
    <property type="match status" value="1"/>
</dbReference>
<dbReference type="InterPro" id="IPR003705">
    <property type="entry name" value="CbiN"/>
</dbReference>
<dbReference type="PANTHER" id="PTHR38662">
    <property type="entry name" value="COBALT TRANSPORT PROTEIN CBIN"/>
    <property type="match status" value="1"/>
</dbReference>
<feature type="transmembrane region" description="Helical" evidence="10">
    <location>
        <begin position="16"/>
        <end position="34"/>
    </location>
</feature>
<gene>
    <name evidence="10" type="primary">cbiN</name>
    <name evidence="11" type="ORF">WMG39_18800</name>
</gene>
<keyword evidence="9 10" id="KW-0170">Cobalt</keyword>
<protein>
    <recommendedName>
        <fullName evidence="10">Cobalt transport protein CbiN</fullName>
    </recommendedName>
    <alternativeName>
        <fullName evidence="10">Energy-coupling factor transporter probable substrate-capture protein CbiN</fullName>
        <shortName evidence="10">ECF transporter S component CbiN</shortName>
    </alternativeName>
</protein>
<dbReference type="PANTHER" id="PTHR38662:SF1">
    <property type="entry name" value="COBALT TRANSPORT PROTEIN CBIN"/>
    <property type="match status" value="1"/>
</dbReference>
<evidence type="ECO:0000256" key="4">
    <source>
        <dbReference type="ARBA" id="ARBA00022573"/>
    </source>
</evidence>
<keyword evidence="12" id="KW-1185">Reference proteome</keyword>
<evidence type="ECO:0000256" key="10">
    <source>
        <dbReference type="HAMAP-Rule" id="MF_00330"/>
    </source>
</evidence>
<keyword evidence="2 10" id="KW-0813">Transport</keyword>
<keyword evidence="5 10" id="KW-0812">Transmembrane</keyword>
<comment type="function">
    <text evidence="10">Part of the energy-coupling factor (ECF) transporter complex CbiMNOQ involved in cobalt import.</text>
</comment>
<evidence type="ECO:0000256" key="1">
    <source>
        <dbReference type="ARBA" id="ARBA00022426"/>
    </source>
</evidence>
<dbReference type="RefSeq" id="WP_340524535.1">
    <property type="nucleotide sequence ID" value="NZ_JBBLXS010000272.1"/>
</dbReference>
<comment type="subcellular location">
    <subcellularLocation>
        <location evidence="10">Cell membrane</location>
        <topology evidence="10">Multi-pass membrane protein</topology>
    </subcellularLocation>
</comment>
<proteinExistence type="inferred from homology"/>
<evidence type="ECO:0000256" key="8">
    <source>
        <dbReference type="ARBA" id="ARBA00023136"/>
    </source>
</evidence>
<comment type="similarity">
    <text evidence="10">Belongs to the CbiN family.</text>
</comment>
<keyword evidence="8 10" id="KW-0472">Membrane</keyword>
<evidence type="ECO:0000256" key="2">
    <source>
        <dbReference type="ARBA" id="ARBA00022448"/>
    </source>
</evidence>
<keyword evidence="7 10" id="KW-0406">Ion transport</keyword>
<comment type="subunit">
    <text evidence="10">Forms an energy-coupling factor (ECF) transporter complex composed of an ATP-binding protein (A component, CbiO), a transmembrane protein (T component, CbiQ) and 2 possible substrate-capture proteins (S components, CbiM and CbiN) of unknown stoichimetry.</text>
</comment>
<dbReference type="Pfam" id="PF02553">
    <property type="entry name" value="CbiN"/>
    <property type="match status" value="1"/>
</dbReference>
<keyword evidence="3 10" id="KW-1003">Cell membrane</keyword>
<dbReference type="Proteomes" id="UP001384579">
    <property type="component" value="Unassembled WGS sequence"/>
</dbReference>
<dbReference type="EMBL" id="JBBLXS010000272">
    <property type="protein sequence ID" value="MEK0186883.1"/>
    <property type="molecule type" value="Genomic_DNA"/>
</dbReference>
<organism evidence="11 12">
    <name type="scientific">Microcoleus anatoxicus PTRS2</name>
    <dbReference type="NCBI Taxonomy" id="2705321"/>
    <lineage>
        <taxon>Bacteria</taxon>
        <taxon>Bacillati</taxon>
        <taxon>Cyanobacteriota</taxon>
        <taxon>Cyanophyceae</taxon>
        <taxon>Oscillatoriophycideae</taxon>
        <taxon>Oscillatoriales</taxon>
        <taxon>Microcoleaceae</taxon>
        <taxon>Microcoleus</taxon>
        <taxon>Microcoleus anatoxicus</taxon>
    </lineage>
</organism>
<evidence type="ECO:0000313" key="11">
    <source>
        <dbReference type="EMBL" id="MEK0186883.1"/>
    </source>
</evidence>
<evidence type="ECO:0000256" key="9">
    <source>
        <dbReference type="ARBA" id="ARBA00023285"/>
    </source>
</evidence>